<evidence type="ECO:0000313" key="3">
    <source>
        <dbReference type="EMBL" id="AGX43608.1"/>
    </source>
</evidence>
<dbReference type="Proteomes" id="UP000017118">
    <property type="component" value="Chromosome"/>
</dbReference>
<dbReference type="InterPro" id="IPR010093">
    <property type="entry name" value="SinI_DNA-bd"/>
</dbReference>
<dbReference type="EMBL" id="CP006721">
    <property type="protein sequence ID" value="AGX43608.1"/>
    <property type="molecule type" value="Genomic_DNA"/>
</dbReference>
<organism evidence="3 4">
    <name type="scientific">Clostridium saccharobutylicum DSM 13864</name>
    <dbReference type="NCBI Taxonomy" id="1345695"/>
    <lineage>
        <taxon>Bacteria</taxon>
        <taxon>Bacillati</taxon>
        <taxon>Bacillota</taxon>
        <taxon>Clostridia</taxon>
        <taxon>Eubacteriales</taxon>
        <taxon>Clostridiaceae</taxon>
        <taxon>Clostridium</taxon>
    </lineage>
</organism>
<keyword evidence="3" id="KW-0238">DNA-binding</keyword>
<dbReference type="HOGENOM" id="CLU_053344_0_0_9"/>
<dbReference type="Pfam" id="PF12727">
    <property type="entry name" value="PBP_like"/>
    <property type="match status" value="1"/>
</dbReference>
<dbReference type="KEGG" id="csb:CLSA_c26370"/>
<dbReference type="PANTHER" id="PTHR38431:SF1">
    <property type="entry name" value="BLL2305 PROTEIN"/>
    <property type="match status" value="1"/>
</dbReference>
<gene>
    <name evidence="3" type="ORF">CLSA_c26370</name>
</gene>
<reference evidence="3 4" key="1">
    <citation type="journal article" date="2013" name="Genome Announc.">
        <title>Complete Genome Sequence of the Solvent Producer Clostridium saccharobutylicum NCP262 (DSM 13864).</title>
        <authorList>
            <person name="Poehlein A."/>
            <person name="Hartwich K."/>
            <person name="Krabben P."/>
            <person name="Ehrenreich A."/>
            <person name="Liebl W."/>
            <person name="Durre P."/>
            <person name="Gottschalk G."/>
            <person name="Daniel R."/>
        </authorList>
    </citation>
    <scope>NUCLEOTIDE SEQUENCE [LARGE SCALE GENOMIC DNA]</scope>
    <source>
        <strain evidence="3">DSM 13864</strain>
    </source>
</reference>
<dbReference type="PANTHER" id="PTHR38431">
    <property type="entry name" value="BLL2305 PROTEIN"/>
    <property type="match status" value="1"/>
</dbReference>
<dbReference type="Gene3D" id="3.40.190.10">
    <property type="entry name" value="Periplasmic binding protein-like II"/>
    <property type="match status" value="1"/>
</dbReference>
<accession>U5MSV8</accession>
<sequence length="334" mass="38001">MLELYIIEEGGNSMDSEKSLTAVDVAELLKITKNTVYELVKRGELPGYKVGKKLRIDRDDVENYINNQKISKSNRNKNIILNSELTKQTYTNNVLNLENPNDIIISGQDVILDVLAEHIREKVNDMRVLRSNTGSYASLYDLYNDKISVSSVHLWDGDTDEYNTAFVRKMLPGVSCFIINLAYRNVGFYVTKGNPYKINKWKDLTKSNISMINREKGSGIRILLDEKLRLNNISKEQVNGYDIEKQSHFAVARSIARGEGNVGIGNENIANTVDGIDFIPLQEERYDLVIRESDLKYPIYKLILSTVRSEEFKKEVESLGGYDLKDIGKILAKT</sequence>
<dbReference type="GO" id="GO:0003677">
    <property type="term" value="F:DNA binding"/>
    <property type="evidence" value="ECO:0007669"/>
    <property type="project" value="UniProtKB-KW"/>
</dbReference>
<keyword evidence="4" id="KW-1185">Reference proteome</keyword>
<dbReference type="SUPFAM" id="SSF53850">
    <property type="entry name" value="Periplasmic binding protein-like II"/>
    <property type="match status" value="1"/>
</dbReference>
<dbReference type="PATRIC" id="fig|1345695.3.peg.2615"/>
<feature type="domain" description="PBP" evidence="1">
    <location>
        <begin position="116"/>
        <end position="306"/>
    </location>
</feature>
<dbReference type="SUPFAM" id="SSF46955">
    <property type="entry name" value="Putative DNA-binding domain"/>
    <property type="match status" value="1"/>
</dbReference>
<evidence type="ECO:0000259" key="2">
    <source>
        <dbReference type="Pfam" id="PF12728"/>
    </source>
</evidence>
<evidence type="ECO:0000313" key="4">
    <source>
        <dbReference type="Proteomes" id="UP000017118"/>
    </source>
</evidence>
<dbReference type="eggNOG" id="COG1910">
    <property type="taxonomic scope" value="Bacteria"/>
</dbReference>
<evidence type="ECO:0000259" key="1">
    <source>
        <dbReference type="Pfam" id="PF12727"/>
    </source>
</evidence>
<proteinExistence type="predicted"/>
<protein>
    <submittedName>
        <fullName evidence="3">DNA-binding protein, excisionase family</fullName>
    </submittedName>
</protein>
<dbReference type="AlphaFoldDB" id="U5MSV8"/>
<dbReference type="InterPro" id="IPR009061">
    <property type="entry name" value="DNA-bd_dom_put_sf"/>
</dbReference>
<dbReference type="Pfam" id="PF12728">
    <property type="entry name" value="HTH_17"/>
    <property type="match status" value="1"/>
</dbReference>
<feature type="domain" description="Helix-turn-helix" evidence="2">
    <location>
        <begin position="20"/>
        <end position="68"/>
    </location>
</feature>
<name>U5MSV8_CLOSA</name>
<dbReference type="NCBIfam" id="TIGR01764">
    <property type="entry name" value="excise"/>
    <property type="match status" value="1"/>
</dbReference>
<dbReference type="InterPro" id="IPR041657">
    <property type="entry name" value="HTH_17"/>
</dbReference>
<dbReference type="InterPro" id="IPR024370">
    <property type="entry name" value="PBP_domain"/>
</dbReference>